<proteinExistence type="predicted"/>
<dbReference type="AlphaFoldDB" id="A0AAV4H8D9"/>
<name>A0AAV4H8D9_9GAST</name>
<protein>
    <submittedName>
        <fullName evidence="1">Non-LTR (Long terminal repeat) retrotransposon and domain-containing protein</fullName>
    </submittedName>
</protein>
<keyword evidence="2" id="KW-1185">Reference proteome</keyword>
<comment type="caution">
    <text evidence="1">The sequence shown here is derived from an EMBL/GenBank/DDBJ whole genome shotgun (WGS) entry which is preliminary data.</text>
</comment>
<sequence>MLALKPNKAPGPDGVKPSVLKKCAEQLSGIMCEIFNMPLKECKLKLMLWSGVLLGILTSSWRYLVAEGLDLPSVLAIPPQPHAVRLAVIRIALTVLWSLSGL</sequence>
<organism evidence="1 2">
    <name type="scientific">Elysia marginata</name>
    <dbReference type="NCBI Taxonomy" id="1093978"/>
    <lineage>
        <taxon>Eukaryota</taxon>
        <taxon>Metazoa</taxon>
        <taxon>Spiralia</taxon>
        <taxon>Lophotrochozoa</taxon>
        <taxon>Mollusca</taxon>
        <taxon>Gastropoda</taxon>
        <taxon>Heterobranchia</taxon>
        <taxon>Euthyneura</taxon>
        <taxon>Panpulmonata</taxon>
        <taxon>Sacoglossa</taxon>
        <taxon>Placobranchoidea</taxon>
        <taxon>Plakobranchidae</taxon>
        <taxon>Elysia</taxon>
    </lineage>
</organism>
<reference evidence="1 2" key="1">
    <citation type="journal article" date="2021" name="Elife">
        <title>Chloroplast acquisition without the gene transfer in kleptoplastic sea slugs, Plakobranchus ocellatus.</title>
        <authorList>
            <person name="Maeda T."/>
            <person name="Takahashi S."/>
            <person name="Yoshida T."/>
            <person name="Shimamura S."/>
            <person name="Takaki Y."/>
            <person name="Nagai Y."/>
            <person name="Toyoda A."/>
            <person name="Suzuki Y."/>
            <person name="Arimoto A."/>
            <person name="Ishii H."/>
            <person name="Satoh N."/>
            <person name="Nishiyama T."/>
            <person name="Hasebe M."/>
            <person name="Maruyama T."/>
            <person name="Minagawa J."/>
            <person name="Obokata J."/>
            <person name="Shigenobu S."/>
        </authorList>
    </citation>
    <scope>NUCLEOTIDE SEQUENCE [LARGE SCALE GENOMIC DNA]</scope>
</reference>
<dbReference type="EMBL" id="BMAT01001806">
    <property type="protein sequence ID" value="GFR92870.1"/>
    <property type="molecule type" value="Genomic_DNA"/>
</dbReference>
<accession>A0AAV4H8D9</accession>
<gene>
    <name evidence="1" type="ORF">ElyMa_000878100</name>
</gene>
<dbReference type="Proteomes" id="UP000762676">
    <property type="component" value="Unassembled WGS sequence"/>
</dbReference>
<evidence type="ECO:0000313" key="1">
    <source>
        <dbReference type="EMBL" id="GFR92870.1"/>
    </source>
</evidence>
<evidence type="ECO:0000313" key="2">
    <source>
        <dbReference type="Proteomes" id="UP000762676"/>
    </source>
</evidence>